<dbReference type="Proteomes" id="UP000199011">
    <property type="component" value="Unassembled WGS sequence"/>
</dbReference>
<dbReference type="RefSeq" id="WP_092519695.1">
    <property type="nucleotide sequence ID" value="NZ_CAWRAH010000046.1"/>
</dbReference>
<dbReference type="Pfam" id="PF13108">
    <property type="entry name" value="DUF3969"/>
    <property type="match status" value="1"/>
</dbReference>
<proteinExistence type="predicted"/>
<protein>
    <recommendedName>
        <fullName evidence="3">DUF3969 domain-containing protein</fullName>
    </recommendedName>
</protein>
<reference evidence="2" key="1">
    <citation type="submission" date="2016-10" db="EMBL/GenBank/DDBJ databases">
        <authorList>
            <person name="Varghese N."/>
            <person name="Submissions S."/>
        </authorList>
    </citation>
    <scope>NUCLEOTIDE SEQUENCE [LARGE SCALE GENOMIC DNA]</scope>
    <source>
        <strain evidence="2">DSM 16522</strain>
    </source>
</reference>
<gene>
    <name evidence="1" type="ORF">SAMN05421579_12440</name>
</gene>
<dbReference type="OrthoDB" id="6899556at2"/>
<sequence length="118" mass="13295">MKLCYCIEKKHAEKFVSILVLGLLHSLDKKLISIDEAEGFIFMPYVPDVLKKIKASDDLINIINLGCELEDVTSLVPEELPASINELIEQTLLFIKNSDEIGRLVEKEILIKGKGRRG</sequence>
<organism evidence="1 2">
    <name type="scientific">Xenorhabdus japonica</name>
    <dbReference type="NCBI Taxonomy" id="53341"/>
    <lineage>
        <taxon>Bacteria</taxon>
        <taxon>Pseudomonadati</taxon>
        <taxon>Pseudomonadota</taxon>
        <taxon>Gammaproteobacteria</taxon>
        <taxon>Enterobacterales</taxon>
        <taxon>Morganellaceae</taxon>
        <taxon>Xenorhabdus</taxon>
    </lineage>
</organism>
<dbReference type="AlphaFoldDB" id="A0A1I5C6R5"/>
<keyword evidence="2" id="KW-1185">Reference proteome</keyword>
<evidence type="ECO:0008006" key="3">
    <source>
        <dbReference type="Google" id="ProtNLM"/>
    </source>
</evidence>
<evidence type="ECO:0000313" key="1">
    <source>
        <dbReference type="EMBL" id="SFN82522.1"/>
    </source>
</evidence>
<dbReference type="EMBL" id="FOVO01000024">
    <property type="protein sequence ID" value="SFN82522.1"/>
    <property type="molecule type" value="Genomic_DNA"/>
</dbReference>
<name>A0A1I5C6R5_9GAMM</name>
<accession>A0A1I5C6R5</accession>
<dbReference type="InterPro" id="IPR025083">
    <property type="entry name" value="DUF3969"/>
</dbReference>
<evidence type="ECO:0000313" key="2">
    <source>
        <dbReference type="Proteomes" id="UP000199011"/>
    </source>
</evidence>